<dbReference type="InterPro" id="IPR005467">
    <property type="entry name" value="His_kinase_dom"/>
</dbReference>
<accession>B6BN78</accession>
<keyword evidence="6 11" id="KW-0418">Kinase</keyword>
<gene>
    <name evidence="11" type="ORF">SMGD1_2423</name>
</gene>
<evidence type="ECO:0000256" key="8">
    <source>
        <dbReference type="ARBA" id="ARBA00023012"/>
    </source>
</evidence>
<dbReference type="Proteomes" id="UP000006431">
    <property type="component" value="Unassembled WGS sequence"/>
</dbReference>
<dbReference type="PRINTS" id="PR00344">
    <property type="entry name" value="BCTRLSENSOR"/>
</dbReference>
<dbReference type="InterPro" id="IPR003594">
    <property type="entry name" value="HATPase_dom"/>
</dbReference>
<evidence type="ECO:0000256" key="9">
    <source>
        <dbReference type="SAM" id="Phobius"/>
    </source>
</evidence>
<dbReference type="SMART" id="SM00388">
    <property type="entry name" value="HisKA"/>
    <property type="match status" value="1"/>
</dbReference>
<keyword evidence="9" id="KW-1133">Transmembrane helix</keyword>
<evidence type="ECO:0000256" key="3">
    <source>
        <dbReference type="ARBA" id="ARBA00022553"/>
    </source>
</evidence>
<dbReference type="OrthoDB" id="9794419at2"/>
<dbReference type="SUPFAM" id="SSF55874">
    <property type="entry name" value="ATPase domain of HSP90 chaperone/DNA topoisomerase II/histidine kinase"/>
    <property type="match status" value="1"/>
</dbReference>
<dbReference type="InterPro" id="IPR036890">
    <property type="entry name" value="HATPase_C_sf"/>
</dbReference>
<dbReference type="SMART" id="SM00387">
    <property type="entry name" value="HATPase_c"/>
    <property type="match status" value="1"/>
</dbReference>
<evidence type="ECO:0000313" key="12">
    <source>
        <dbReference type="Proteomes" id="UP000006431"/>
    </source>
</evidence>
<feature type="domain" description="Histidine kinase" evidence="10">
    <location>
        <begin position="104"/>
        <end position="319"/>
    </location>
</feature>
<keyword evidence="9" id="KW-0812">Transmembrane</keyword>
<keyword evidence="12" id="KW-1185">Reference proteome</keyword>
<evidence type="ECO:0000256" key="5">
    <source>
        <dbReference type="ARBA" id="ARBA00022741"/>
    </source>
</evidence>
<keyword evidence="8" id="KW-0902">Two-component regulatory system</keyword>
<dbReference type="InterPro" id="IPR004358">
    <property type="entry name" value="Sig_transdc_His_kin-like_C"/>
</dbReference>
<dbReference type="GO" id="GO:0000155">
    <property type="term" value="F:phosphorelay sensor kinase activity"/>
    <property type="evidence" value="ECO:0007669"/>
    <property type="project" value="InterPro"/>
</dbReference>
<sequence length="324" mass="37330">MHNILVTEIDTFVLLLQKESEQKIQNIVNIETILIILLLFVLLIEAFYIFLPAEKEIRTKTIALKKSNENLEERISLEIKKNQEQTSYMLQQSRLAQMGEMISMIAHQWRQPLASISAISGTLTLDLMLDNFNNKFFKERLEAISELTQHLSVTIDDFRTFFKNDKKEEVSEVKSIINESISIIGQTLKNKNINLIVNCEDQPQIKSYTNEIKQVLLNLMKNSEDILLDKKIKEPKIWINVHKTDTEIYISIEDNAGGIPKDITEQVFDPYFSTKKEKDGTGLGLYMSKIIIQEHCRGKLLVENTSNGALFTIVLPIYFNGEET</sequence>
<dbReference type="Pfam" id="PF00512">
    <property type="entry name" value="HisKA"/>
    <property type="match status" value="1"/>
</dbReference>
<dbReference type="Gene3D" id="1.10.287.130">
    <property type="match status" value="1"/>
</dbReference>
<dbReference type="AlphaFoldDB" id="B6BN78"/>
<dbReference type="Gene3D" id="3.30.565.10">
    <property type="entry name" value="Histidine kinase-like ATPase, C-terminal domain"/>
    <property type="match status" value="1"/>
</dbReference>
<feature type="transmembrane region" description="Helical" evidence="9">
    <location>
        <begin position="33"/>
        <end position="51"/>
    </location>
</feature>
<accession>H1FZ62</accession>
<evidence type="ECO:0000259" key="10">
    <source>
        <dbReference type="PROSITE" id="PS50109"/>
    </source>
</evidence>
<name>B6BN78_SULGG</name>
<evidence type="ECO:0000256" key="7">
    <source>
        <dbReference type="ARBA" id="ARBA00022840"/>
    </source>
</evidence>
<organism evidence="11 12">
    <name type="scientific">Sulfurimonas gotlandica (strain DSM 19862 / JCM 16533 / GD1)</name>
    <dbReference type="NCBI Taxonomy" id="929558"/>
    <lineage>
        <taxon>Bacteria</taxon>
        <taxon>Pseudomonadati</taxon>
        <taxon>Campylobacterota</taxon>
        <taxon>Epsilonproteobacteria</taxon>
        <taxon>Campylobacterales</taxon>
        <taxon>Sulfurimonadaceae</taxon>
        <taxon>Sulfurimonas</taxon>
    </lineage>
</organism>
<dbReference type="STRING" id="929558.SMGD1_2423"/>
<dbReference type="PANTHER" id="PTHR43065">
    <property type="entry name" value="SENSOR HISTIDINE KINASE"/>
    <property type="match status" value="1"/>
</dbReference>
<keyword evidence="7" id="KW-0067">ATP-binding</keyword>
<dbReference type="EMBL" id="AFRZ01000001">
    <property type="protein sequence ID" value="EHP30946.1"/>
    <property type="molecule type" value="Genomic_DNA"/>
</dbReference>
<reference evidence="11 12" key="1">
    <citation type="journal article" date="2012" name="Proc. Natl. Acad. Sci. U.S.A.">
        <title>Genome and physiology of a model Epsilonproteobacterium responsible for sulfide detoxification in marine oxygen depletion zones.</title>
        <authorList>
            <person name="Grote J."/>
            <person name="Schott T."/>
            <person name="Bruckner C.G."/>
            <person name="Glockner F.O."/>
            <person name="Jost G."/>
            <person name="Teeling H."/>
            <person name="Labrenz M."/>
            <person name="Jurgens K."/>
        </authorList>
    </citation>
    <scope>NUCLEOTIDE SEQUENCE [LARGE SCALE GENOMIC DNA]</scope>
    <source>
        <strain evidence="11 12">GD1</strain>
    </source>
</reference>
<dbReference type="InterPro" id="IPR036097">
    <property type="entry name" value="HisK_dim/P_sf"/>
</dbReference>
<evidence type="ECO:0000313" key="11">
    <source>
        <dbReference type="EMBL" id="EHP30946.1"/>
    </source>
</evidence>
<dbReference type="PROSITE" id="PS50109">
    <property type="entry name" value="HIS_KIN"/>
    <property type="match status" value="1"/>
</dbReference>
<evidence type="ECO:0000256" key="1">
    <source>
        <dbReference type="ARBA" id="ARBA00000085"/>
    </source>
</evidence>
<evidence type="ECO:0000256" key="6">
    <source>
        <dbReference type="ARBA" id="ARBA00022777"/>
    </source>
</evidence>
<evidence type="ECO:0000256" key="2">
    <source>
        <dbReference type="ARBA" id="ARBA00012438"/>
    </source>
</evidence>
<keyword evidence="3" id="KW-0597">Phosphoprotein</keyword>
<dbReference type="eggNOG" id="COG4191">
    <property type="taxonomic scope" value="Bacteria"/>
</dbReference>
<dbReference type="PANTHER" id="PTHR43065:SF46">
    <property type="entry name" value="C4-DICARBOXYLATE TRANSPORT SENSOR PROTEIN DCTB"/>
    <property type="match status" value="1"/>
</dbReference>
<dbReference type="PATRIC" id="fig|929558.5.peg.2413"/>
<dbReference type="GO" id="GO:0005524">
    <property type="term" value="F:ATP binding"/>
    <property type="evidence" value="ECO:0007669"/>
    <property type="project" value="UniProtKB-KW"/>
</dbReference>
<dbReference type="RefSeq" id="WP_008339646.1">
    <property type="nucleotide sequence ID" value="NZ_AFRZ01000001.1"/>
</dbReference>
<dbReference type="CDD" id="cd00082">
    <property type="entry name" value="HisKA"/>
    <property type="match status" value="1"/>
</dbReference>
<dbReference type="Pfam" id="PF02518">
    <property type="entry name" value="HATPase_c"/>
    <property type="match status" value="1"/>
</dbReference>
<dbReference type="SUPFAM" id="SSF47384">
    <property type="entry name" value="Homodimeric domain of signal transducing histidine kinase"/>
    <property type="match status" value="1"/>
</dbReference>
<keyword evidence="4" id="KW-0808">Transferase</keyword>
<evidence type="ECO:0000256" key="4">
    <source>
        <dbReference type="ARBA" id="ARBA00022679"/>
    </source>
</evidence>
<comment type="catalytic activity">
    <reaction evidence="1">
        <text>ATP + protein L-histidine = ADP + protein N-phospho-L-histidine.</text>
        <dbReference type="EC" id="2.7.13.3"/>
    </reaction>
</comment>
<keyword evidence="5" id="KW-0547">Nucleotide-binding</keyword>
<comment type="caution">
    <text evidence="11">The sequence shown here is derived from an EMBL/GenBank/DDBJ whole genome shotgun (WGS) entry which is preliminary data.</text>
</comment>
<dbReference type="InterPro" id="IPR003661">
    <property type="entry name" value="HisK_dim/P_dom"/>
</dbReference>
<proteinExistence type="predicted"/>
<keyword evidence="9" id="KW-0472">Membrane</keyword>
<protein>
    <recommendedName>
        <fullName evidence="2">histidine kinase</fullName>
        <ecNumber evidence="2">2.7.13.3</ecNumber>
    </recommendedName>
</protein>
<dbReference type="HOGENOM" id="CLU_000445_133_0_7"/>
<dbReference type="EC" id="2.7.13.3" evidence="2"/>